<gene>
    <name evidence="2" type="ORF">AAE3_LOCUS3120</name>
</gene>
<feature type="compositionally biased region" description="Polar residues" evidence="1">
    <location>
        <begin position="1"/>
        <end position="28"/>
    </location>
</feature>
<evidence type="ECO:0000256" key="1">
    <source>
        <dbReference type="SAM" id="MobiDB-lite"/>
    </source>
</evidence>
<protein>
    <submittedName>
        <fullName evidence="2">Uncharacterized protein</fullName>
    </submittedName>
</protein>
<keyword evidence="3" id="KW-1185">Reference proteome</keyword>
<sequence>MSQTTSHQAMLTANTSAPIVSNQQQPNASADVKTTAPNAAFPADSSSLARSARSSAPLHVMATAGLRGDASFAYTNATPAPANAPSGRKKSCWRRFWSKLNALILINWESLLRKLRAVKEKLPRTSIFAPRFFTSA</sequence>
<evidence type="ECO:0000313" key="3">
    <source>
        <dbReference type="Proteomes" id="UP000467700"/>
    </source>
</evidence>
<accession>A0A8S0VXL1</accession>
<dbReference type="AlphaFoldDB" id="A0A8S0VXL1"/>
<dbReference type="OrthoDB" id="10377074at2759"/>
<name>A0A8S0VXL1_CYCAE</name>
<evidence type="ECO:0000313" key="2">
    <source>
        <dbReference type="EMBL" id="CAA7260961.1"/>
    </source>
</evidence>
<comment type="caution">
    <text evidence="2">The sequence shown here is derived from an EMBL/GenBank/DDBJ whole genome shotgun (WGS) entry which is preliminary data.</text>
</comment>
<dbReference type="EMBL" id="CACVBS010000031">
    <property type="protein sequence ID" value="CAA7260961.1"/>
    <property type="molecule type" value="Genomic_DNA"/>
</dbReference>
<organism evidence="2 3">
    <name type="scientific">Cyclocybe aegerita</name>
    <name type="common">Black poplar mushroom</name>
    <name type="synonym">Agrocybe aegerita</name>
    <dbReference type="NCBI Taxonomy" id="1973307"/>
    <lineage>
        <taxon>Eukaryota</taxon>
        <taxon>Fungi</taxon>
        <taxon>Dikarya</taxon>
        <taxon>Basidiomycota</taxon>
        <taxon>Agaricomycotina</taxon>
        <taxon>Agaricomycetes</taxon>
        <taxon>Agaricomycetidae</taxon>
        <taxon>Agaricales</taxon>
        <taxon>Agaricineae</taxon>
        <taxon>Bolbitiaceae</taxon>
        <taxon>Cyclocybe</taxon>
    </lineage>
</organism>
<proteinExistence type="predicted"/>
<dbReference type="Proteomes" id="UP000467700">
    <property type="component" value="Unassembled WGS sequence"/>
</dbReference>
<feature type="region of interest" description="Disordered" evidence="1">
    <location>
        <begin position="1"/>
        <end position="46"/>
    </location>
</feature>
<reference evidence="2 3" key="1">
    <citation type="submission" date="2020-01" db="EMBL/GenBank/DDBJ databases">
        <authorList>
            <person name="Gupta K D."/>
        </authorList>
    </citation>
    <scope>NUCLEOTIDE SEQUENCE [LARGE SCALE GENOMIC DNA]</scope>
</reference>